<name>A0A1H3X454_9BACT</name>
<gene>
    <name evidence="2" type="ORF">SAMN05660909_00222</name>
</gene>
<dbReference type="Gene3D" id="1.10.10.10">
    <property type="entry name" value="Winged helix-like DNA-binding domain superfamily/Winged helix DNA-binding domain"/>
    <property type="match status" value="1"/>
</dbReference>
<evidence type="ECO:0008006" key="4">
    <source>
        <dbReference type="Google" id="ProtNLM"/>
    </source>
</evidence>
<organism evidence="2 3">
    <name type="scientific">Chitinophaga terrae</name>
    <name type="common">ex Kim and Jung 2007</name>
    <dbReference type="NCBI Taxonomy" id="408074"/>
    <lineage>
        <taxon>Bacteria</taxon>
        <taxon>Pseudomonadati</taxon>
        <taxon>Bacteroidota</taxon>
        <taxon>Chitinophagia</taxon>
        <taxon>Chitinophagales</taxon>
        <taxon>Chitinophagaceae</taxon>
        <taxon>Chitinophaga</taxon>
    </lineage>
</organism>
<feature type="coiled-coil region" evidence="1">
    <location>
        <begin position="78"/>
        <end position="105"/>
    </location>
</feature>
<evidence type="ECO:0000313" key="2">
    <source>
        <dbReference type="EMBL" id="SDZ93404.1"/>
    </source>
</evidence>
<dbReference type="RefSeq" id="WP_168927826.1">
    <property type="nucleotide sequence ID" value="NZ_BKAT01000015.1"/>
</dbReference>
<accession>A0A1H3X454</accession>
<evidence type="ECO:0000313" key="3">
    <source>
        <dbReference type="Proteomes" id="UP000199656"/>
    </source>
</evidence>
<dbReference type="SUPFAM" id="SSF46689">
    <property type="entry name" value="Homeodomain-like"/>
    <property type="match status" value="1"/>
</dbReference>
<dbReference type="InterPro" id="IPR036388">
    <property type="entry name" value="WH-like_DNA-bd_sf"/>
</dbReference>
<keyword evidence="1" id="KW-0175">Coiled coil</keyword>
<dbReference type="Proteomes" id="UP000199656">
    <property type="component" value="Unassembled WGS sequence"/>
</dbReference>
<reference evidence="3" key="1">
    <citation type="submission" date="2016-10" db="EMBL/GenBank/DDBJ databases">
        <authorList>
            <person name="Varghese N."/>
            <person name="Submissions S."/>
        </authorList>
    </citation>
    <scope>NUCLEOTIDE SEQUENCE [LARGE SCALE GENOMIC DNA]</scope>
    <source>
        <strain evidence="3">DSM 23920</strain>
    </source>
</reference>
<sequence>MENSNVSSYVKRSQKDYSLAFKLQVVNEVEKGLLNQDQAQRKYGIQGNSTILIWLRKHGSLDWSPKKKMGKPTPNKQIRELEKRIQRLEAEKEILNRAIDIADDMLSTDIRKKSTYPCRRKLPKANRGKRILRPPSRFSIGL</sequence>
<proteinExistence type="predicted"/>
<dbReference type="AlphaFoldDB" id="A0A1H3X454"/>
<keyword evidence="3" id="KW-1185">Reference proteome</keyword>
<dbReference type="InterPro" id="IPR009057">
    <property type="entry name" value="Homeodomain-like_sf"/>
</dbReference>
<evidence type="ECO:0000256" key="1">
    <source>
        <dbReference type="SAM" id="Coils"/>
    </source>
</evidence>
<protein>
    <recommendedName>
        <fullName evidence="4">Transposase</fullName>
    </recommendedName>
</protein>
<dbReference type="EMBL" id="FNRL01000001">
    <property type="protein sequence ID" value="SDZ93404.1"/>
    <property type="molecule type" value="Genomic_DNA"/>
</dbReference>